<dbReference type="UniPathway" id="UPA00204"/>
<evidence type="ECO:0000256" key="3">
    <source>
        <dbReference type="ARBA" id="ARBA00047417"/>
    </source>
</evidence>
<name>A0A437MCU7_9PROT</name>
<comment type="catalytic activity">
    <reaction evidence="1 6">
        <text>an S-substituted glutathione + H2O = an S-substituted L-cysteinylglycine + L-glutamate</text>
        <dbReference type="Rhea" id="RHEA:59468"/>
        <dbReference type="ChEBI" id="CHEBI:15377"/>
        <dbReference type="ChEBI" id="CHEBI:29985"/>
        <dbReference type="ChEBI" id="CHEBI:90779"/>
        <dbReference type="ChEBI" id="CHEBI:143103"/>
        <dbReference type="EC" id="3.4.19.13"/>
    </reaction>
</comment>
<comment type="PTM">
    <text evidence="6">Cleaved by autocatalysis into a large and a small subunit.</text>
</comment>
<keyword evidence="6 7" id="KW-0808">Transferase</keyword>
<dbReference type="SUPFAM" id="SSF56235">
    <property type="entry name" value="N-terminal nucleophile aminohydrolases (Ntn hydrolases)"/>
    <property type="match status" value="1"/>
</dbReference>
<dbReference type="PANTHER" id="PTHR43881:SF1">
    <property type="entry name" value="GAMMA-GLUTAMYLTRANSPEPTIDASE (AFU_ORTHOLOGUE AFUA_4G13580)"/>
    <property type="match status" value="1"/>
</dbReference>
<dbReference type="OrthoDB" id="9781342at2"/>
<keyword evidence="6" id="KW-0865">Zymogen</keyword>
<dbReference type="GO" id="GO:0103068">
    <property type="term" value="F:leukotriene C4 gamma-glutamyl transferase activity"/>
    <property type="evidence" value="ECO:0007669"/>
    <property type="project" value="UniProtKB-EC"/>
</dbReference>
<comment type="caution">
    <text evidence="7">The sequence shown here is derived from an EMBL/GenBank/DDBJ whole genome shotgun (WGS) entry which is preliminary data.</text>
</comment>
<keyword evidence="6 7" id="KW-0012">Acyltransferase</keyword>
<dbReference type="InterPro" id="IPR043138">
    <property type="entry name" value="GGT_lsub"/>
</dbReference>
<reference evidence="7 8" key="1">
    <citation type="submission" date="2019-01" db="EMBL/GenBank/DDBJ databases">
        <authorList>
            <person name="Chen W.-M."/>
        </authorList>
    </citation>
    <scope>NUCLEOTIDE SEQUENCE [LARGE SCALE GENOMIC DNA]</scope>
    <source>
        <strain evidence="7 8">CCP-6</strain>
    </source>
</reference>
<dbReference type="Gene3D" id="3.60.20.40">
    <property type="match status" value="1"/>
</dbReference>
<dbReference type="Pfam" id="PF01019">
    <property type="entry name" value="G_glu_transpept"/>
    <property type="match status" value="1"/>
</dbReference>
<dbReference type="Proteomes" id="UP000282957">
    <property type="component" value="Unassembled WGS sequence"/>
</dbReference>
<keyword evidence="8" id="KW-1185">Reference proteome</keyword>
<feature type="active site" description="Nucleophile" evidence="4">
    <location>
        <position position="365"/>
    </location>
</feature>
<comment type="catalytic activity">
    <reaction evidence="3 6">
        <text>an N-terminal (5-L-glutamyl)-[peptide] + an alpha-amino acid = 5-L-glutamyl amino acid + an N-terminal L-alpha-aminoacyl-[peptide]</text>
        <dbReference type="Rhea" id="RHEA:23904"/>
        <dbReference type="Rhea" id="RHEA-COMP:9780"/>
        <dbReference type="Rhea" id="RHEA-COMP:9795"/>
        <dbReference type="ChEBI" id="CHEBI:77644"/>
        <dbReference type="ChEBI" id="CHEBI:78597"/>
        <dbReference type="ChEBI" id="CHEBI:78599"/>
        <dbReference type="ChEBI" id="CHEBI:78608"/>
        <dbReference type="EC" id="2.3.2.2"/>
    </reaction>
</comment>
<dbReference type="Gene3D" id="1.10.246.130">
    <property type="match status" value="1"/>
</dbReference>
<evidence type="ECO:0000313" key="8">
    <source>
        <dbReference type="Proteomes" id="UP000282957"/>
    </source>
</evidence>
<dbReference type="EC" id="2.3.2.2" evidence="6"/>
<dbReference type="InterPro" id="IPR043137">
    <property type="entry name" value="GGT_ssub_C"/>
</dbReference>
<accession>A0A437MCU7</accession>
<protein>
    <recommendedName>
        <fullName evidence="6">Glutathione hydrolase proenzyme</fullName>
        <ecNumber evidence="6">2.3.2.2</ecNumber>
        <ecNumber evidence="6">3.4.19.13</ecNumber>
    </recommendedName>
    <component>
        <recommendedName>
            <fullName evidence="6">Glutathione hydrolase large chain</fullName>
        </recommendedName>
    </component>
    <component>
        <recommendedName>
            <fullName evidence="6">Glutathione hydrolase small chain</fullName>
        </recommendedName>
    </component>
</protein>
<dbReference type="AlphaFoldDB" id="A0A437MCU7"/>
<comment type="similarity">
    <text evidence="6">Belongs to the gamma-glutamyltransferase family.</text>
</comment>
<sequence length="556" mass="59091">MPVSARPAAWWRSEMTHYDVLSRRPWRPLIMGRKGAVASNHPAATQAGLDALRAGGTAADAAVAVSLALGVAEPFMSGLGGDGFYHFYDAGTGVSTVFNGSGTAPALAPPEEYRDGMPNSGHRSAGVPGSLAGVAQLHGRHGELPWAELVRPAAALAAEGVGVTHTYRRMANTMKSVLLRDAAASAIYLVDGELPALGAILVQPALARTLEMVAEGGAEAFYRGPIAAMVAAASEAGGGLIREADIQAFEPEVQAAISARYRSYEVRQTPPNSTGFVLLQELLIAEAFDIKAMGYLSAEHIHTLVEAKKLAFLDRERLAGDPRFGAGDLSEILDPANARKLAARIDPRRAASIPLQLPAPNEGETTYFCIVDAWGNAVSAIQSLNSAFGSGVTAGEAGFLLNNRMATWHLEPHHPNVLAPGKRARHTMNAPLILKDGKLWGILGTPGADNQVQVNFQAVSALIDFGMDPQQIVEAPRWFSDQPGQSATWPHKGKDELTIEEDVGPEVLEKLRALGHTLVTQRPIHGTCSLECIRVLENGMRMAGSDPRRDGWAGAY</sequence>
<dbReference type="GO" id="GO:0036374">
    <property type="term" value="F:glutathione hydrolase activity"/>
    <property type="evidence" value="ECO:0007669"/>
    <property type="project" value="UniProtKB-UniRule"/>
</dbReference>
<evidence type="ECO:0000256" key="1">
    <source>
        <dbReference type="ARBA" id="ARBA00001049"/>
    </source>
</evidence>
<dbReference type="NCBIfam" id="TIGR00066">
    <property type="entry name" value="g_glut_trans"/>
    <property type="match status" value="1"/>
</dbReference>
<evidence type="ECO:0000256" key="5">
    <source>
        <dbReference type="PIRSR" id="PIRSR600101-2"/>
    </source>
</evidence>
<comment type="pathway">
    <text evidence="6">Sulfur metabolism; glutathione metabolism.</text>
</comment>
<evidence type="ECO:0000256" key="2">
    <source>
        <dbReference type="ARBA" id="ARBA00001089"/>
    </source>
</evidence>
<dbReference type="InterPro" id="IPR052896">
    <property type="entry name" value="GGT-like_enzyme"/>
</dbReference>
<dbReference type="InterPro" id="IPR029055">
    <property type="entry name" value="Ntn_hydrolases_N"/>
</dbReference>
<dbReference type="GO" id="GO:0006750">
    <property type="term" value="P:glutathione biosynthetic process"/>
    <property type="evidence" value="ECO:0007669"/>
    <property type="project" value="UniProtKB-KW"/>
</dbReference>
<comment type="catalytic activity">
    <reaction evidence="2 6">
        <text>glutathione + H2O = L-cysteinylglycine + L-glutamate</text>
        <dbReference type="Rhea" id="RHEA:28807"/>
        <dbReference type="ChEBI" id="CHEBI:15377"/>
        <dbReference type="ChEBI" id="CHEBI:29985"/>
        <dbReference type="ChEBI" id="CHEBI:57925"/>
        <dbReference type="ChEBI" id="CHEBI:61694"/>
        <dbReference type="EC" id="3.4.19.13"/>
    </reaction>
</comment>
<gene>
    <name evidence="7" type="primary">ggt</name>
    <name evidence="7" type="ORF">EOD42_17915</name>
</gene>
<evidence type="ECO:0000256" key="6">
    <source>
        <dbReference type="RuleBase" id="RU368036"/>
    </source>
</evidence>
<dbReference type="GO" id="GO:0006751">
    <property type="term" value="P:glutathione catabolic process"/>
    <property type="evidence" value="ECO:0007669"/>
    <property type="project" value="UniProtKB-UniRule"/>
</dbReference>
<dbReference type="PRINTS" id="PR01210">
    <property type="entry name" value="GGTRANSPTASE"/>
</dbReference>
<organism evidence="7 8">
    <name type="scientific">Rhodovarius crocodyli</name>
    <dbReference type="NCBI Taxonomy" id="1979269"/>
    <lineage>
        <taxon>Bacteria</taxon>
        <taxon>Pseudomonadati</taxon>
        <taxon>Pseudomonadota</taxon>
        <taxon>Alphaproteobacteria</taxon>
        <taxon>Acetobacterales</taxon>
        <taxon>Roseomonadaceae</taxon>
        <taxon>Rhodovarius</taxon>
    </lineage>
</organism>
<keyword evidence="6" id="KW-0378">Hydrolase</keyword>
<proteinExistence type="inferred from homology"/>
<evidence type="ECO:0000256" key="4">
    <source>
        <dbReference type="PIRSR" id="PIRSR600101-1"/>
    </source>
</evidence>
<evidence type="ECO:0000313" key="7">
    <source>
        <dbReference type="EMBL" id="RVT95455.1"/>
    </source>
</evidence>
<dbReference type="InterPro" id="IPR000101">
    <property type="entry name" value="GGT_peptidase"/>
</dbReference>
<feature type="binding site" evidence="5">
    <location>
        <begin position="383"/>
        <end position="385"/>
    </location>
    <ligand>
        <name>L-glutamate</name>
        <dbReference type="ChEBI" id="CHEBI:29985"/>
    </ligand>
</feature>
<comment type="subunit">
    <text evidence="6">This enzyme consists of two polypeptide chains, which are synthesized in precursor form from a single polypeptide.</text>
</comment>
<dbReference type="PANTHER" id="PTHR43881">
    <property type="entry name" value="GAMMA-GLUTAMYLTRANSPEPTIDASE (AFU_ORTHOLOGUE AFUA_4G13580)"/>
    <property type="match status" value="1"/>
</dbReference>
<keyword evidence="6" id="KW-0317">Glutathione biosynthesis</keyword>
<feature type="binding site" evidence="5">
    <location>
        <position position="448"/>
    </location>
    <ligand>
        <name>L-glutamate</name>
        <dbReference type="ChEBI" id="CHEBI:29985"/>
    </ligand>
</feature>
<dbReference type="EC" id="3.4.19.13" evidence="6"/>
<dbReference type="EMBL" id="SACL01000006">
    <property type="protein sequence ID" value="RVT95455.1"/>
    <property type="molecule type" value="Genomic_DNA"/>
</dbReference>